<comment type="function">
    <text evidence="21">Receptor for CM101, a polysaccharide produced by group B Streptococcus with antipathoangiogenic properties.</text>
</comment>
<name>A0A4W3HD69_CALMI</name>
<evidence type="ECO:0000256" key="22">
    <source>
        <dbReference type="ARBA" id="ARBA00069713"/>
    </source>
</evidence>
<evidence type="ECO:0000256" key="6">
    <source>
        <dbReference type="ARBA" id="ARBA00022475"/>
    </source>
</evidence>
<dbReference type="GO" id="GO:0005765">
    <property type="term" value="C:lysosomal membrane"/>
    <property type="evidence" value="ECO:0007669"/>
    <property type="project" value="UniProtKB-SubCell"/>
</dbReference>
<dbReference type="GO" id="GO:0030672">
    <property type="term" value="C:synaptic vesicle membrane"/>
    <property type="evidence" value="ECO:0007669"/>
    <property type="project" value="UniProtKB-SubCell"/>
</dbReference>
<keyword evidence="7 26" id="KW-0812">Transmembrane</keyword>
<dbReference type="InterPro" id="IPR020846">
    <property type="entry name" value="MFS_dom"/>
</dbReference>
<feature type="transmembrane region" description="Helical" evidence="26">
    <location>
        <begin position="409"/>
        <end position="430"/>
    </location>
</feature>
<keyword evidence="13" id="KW-0458">Lysosome</keyword>
<reference evidence="28" key="5">
    <citation type="submission" date="2025-09" db="UniProtKB">
        <authorList>
            <consortium name="Ensembl"/>
        </authorList>
    </citation>
    <scope>IDENTIFICATION</scope>
</reference>
<evidence type="ECO:0000256" key="10">
    <source>
        <dbReference type="ARBA" id="ARBA00023018"/>
    </source>
</evidence>
<dbReference type="RefSeq" id="XP_042194841.1">
    <property type="nucleotide sequence ID" value="XM_042338907.1"/>
</dbReference>
<protein>
    <recommendedName>
        <fullName evidence="22">Sialin</fullName>
    </recommendedName>
    <alternativeName>
        <fullName evidence="25">H(+)/nitrate cotransporter</fullName>
    </alternativeName>
    <alternativeName>
        <fullName evidence="23">H(+)/sialic acid cotransporter</fullName>
    </alternativeName>
    <alternativeName>
        <fullName evidence="24">Vesicular excitatory amino acid transporter</fullName>
    </alternativeName>
</protein>
<evidence type="ECO:0000256" key="11">
    <source>
        <dbReference type="ARBA" id="ARBA00023136"/>
    </source>
</evidence>
<dbReference type="Proteomes" id="UP000314986">
    <property type="component" value="Unassembled WGS sequence"/>
</dbReference>
<dbReference type="OrthoDB" id="2985014at2759"/>
<evidence type="ECO:0000256" key="5">
    <source>
        <dbReference type="ARBA" id="ARBA00022448"/>
    </source>
</evidence>
<keyword evidence="6" id="KW-1003">Cell membrane</keyword>
<comment type="catalytic activity">
    <reaction evidence="16">
        <text>L-aspartate(out) = L-aspartate(in)</text>
        <dbReference type="Rhea" id="RHEA:66332"/>
        <dbReference type="ChEBI" id="CHEBI:29991"/>
    </reaction>
    <physiologicalReaction direction="left-to-right" evidence="16">
        <dbReference type="Rhea" id="RHEA:66333"/>
    </physiologicalReaction>
</comment>
<evidence type="ECO:0000256" key="14">
    <source>
        <dbReference type="ARBA" id="ARBA00023329"/>
    </source>
</evidence>
<dbReference type="GO" id="GO:0046942">
    <property type="term" value="P:carboxylic acid transport"/>
    <property type="evidence" value="ECO:0007669"/>
    <property type="project" value="UniProtKB-ARBA"/>
</dbReference>
<dbReference type="KEGG" id="cmk:103188691"/>
<comment type="catalytic activity">
    <reaction evidence="19">
        <text>L-glutamate(out) = L-glutamate(in)</text>
        <dbReference type="Rhea" id="RHEA:66336"/>
        <dbReference type="ChEBI" id="CHEBI:29985"/>
    </reaction>
    <physiologicalReaction direction="left-to-right" evidence="19">
        <dbReference type="Rhea" id="RHEA:66337"/>
    </physiologicalReaction>
</comment>
<evidence type="ECO:0000256" key="12">
    <source>
        <dbReference type="ARBA" id="ARBA00023180"/>
    </source>
</evidence>
<dbReference type="GO" id="GO:0016324">
    <property type="term" value="C:apical plasma membrane"/>
    <property type="evidence" value="ECO:0007669"/>
    <property type="project" value="TreeGrafter"/>
</dbReference>
<gene>
    <name evidence="28" type="primary">si:ch1073-513e17.1</name>
</gene>
<comment type="catalytic activity">
    <reaction evidence="17">
        <text>N-acetylneuraminate(in) + H(+)(in) = N-acetylneuraminate(out) + H(+)(out)</text>
        <dbReference type="Rhea" id="RHEA:28987"/>
        <dbReference type="ChEBI" id="CHEBI:15378"/>
        <dbReference type="ChEBI" id="CHEBI:35418"/>
    </reaction>
    <physiologicalReaction direction="right-to-left" evidence="17">
        <dbReference type="Rhea" id="RHEA:28989"/>
    </physiologicalReaction>
</comment>
<dbReference type="FunFam" id="1.20.1250.20:FF:000003">
    <property type="entry name" value="Solute carrier family 17 member 3"/>
    <property type="match status" value="1"/>
</dbReference>
<evidence type="ECO:0000256" key="17">
    <source>
        <dbReference type="ARBA" id="ARBA00050625"/>
    </source>
</evidence>
<sequence>MTDHPGSPVKSEGAECPNSGVEEYQYRGAVEEHIAILNENKYKNVPVCCSARYNLAIMMFIGFCIAYALRVDLSVAMVAMVNGSEHQNLLNSSEKICPKHDNYNATNNGFPSGVEMYNWDSETQGIILSAFFYGYLFTQIPGGYLAGRFGGKVLLGYGILSAGIFTLFTPIAAKLGVPYLIAVRAIEGLGEGVMFPAMFAMMAQWAPPLERTKLTTIASAGTQFGTFISLPLSGTICQYVGWPWVFYIFGAATVVWFVFWQILISDLPRNHPRISELEKNYIVDRLANQVTGSHGWSIPMLSMVKSVPLWAIIVTHFSANWSFYTLLTGLPTYLSEILRFNIKENSFLSALPYLGGWLAILFGGQLADFLRKRKICSTLAVRKIFTLLGTLMPATFLIAAGYVGCNYKAAIALLALSTTFASFNSSGFAVNHLDIAPQYAGFLMGVTNTFGTIPGILGPTVTGLLTTEGTLHGWQMVFFISAGINIFGAVFYAVFSKSEIQEWAKQ</sequence>
<reference evidence="29" key="1">
    <citation type="journal article" date="2006" name="Science">
        <title>Ancient noncoding elements conserved in the human genome.</title>
        <authorList>
            <person name="Venkatesh B."/>
            <person name="Kirkness E.F."/>
            <person name="Loh Y.H."/>
            <person name="Halpern A.L."/>
            <person name="Lee A.P."/>
            <person name="Johnson J."/>
            <person name="Dandona N."/>
            <person name="Viswanathan L.D."/>
            <person name="Tay A."/>
            <person name="Venter J.C."/>
            <person name="Strausberg R.L."/>
            <person name="Brenner S."/>
        </authorList>
    </citation>
    <scope>NUCLEOTIDE SEQUENCE [LARGE SCALE GENOMIC DNA]</scope>
</reference>
<evidence type="ECO:0000256" key="7">
    <source>
        <dbReference type="ARBA" id="ARBA00022692"/>
    </source>
</evidence>
<dbReference type="GeneID" id="103188691"/>
<keyword evidence="10" id="KW-0770">Synapse</keyword>
<dbReference type="GO" id="GO:0015293">
    <property type="term" value="F:symporter activity"/>
    <property type="evidence" value="ECO:0007669"/>
    <property type="project" value="UniProtKB-KW"/>
</dbReference>
<dbReference type="InParanoid" id="A0A4W3HD69"/>
<comment type="catalytic activity">
    <reaction evidence="15">
        <text>2 nitrate(out) + H(+)(out) = 2 nitrate(in) + H(+)(in)</text>
        <dbReference type="Rhea" id="RHEA:71539"/>
        <dbReference type="ChEBI" id="CHEBI:15378"/>
        <dbReference type="ChEBI" id="CHEBI:17632"/>
    </reaction>
    <physiologicalReaction direction="left-to-right" evidence="15">
        <dbReference type="Rhea" id="RHEA:71540"/>
    </physiologicalReaction>
</comment>
<comment type="subcellular location">
    <subcellularLocation>
        <location evidence="2">Basolateral cell membrane</location>
        <topology evidence="2">Multi-pass membrane protein</topology>
    </subcellularLocation>
    <subcellularLocation>
        <location evidence="3">Cytoplasmic vesicle</location>
        <location evidence="3">Secretory vesicle membrane</location>
        <topology evidence="3">Multi-pass membrane protein</topology>
    </subcellularLocation>
    <subcellularLocation>
        <location evidence="1">Cytoplasmic vesicle</location>
        <location evidence="1">Secretory vesicle</location>
        <location evidence="1">Synaptic vesicle membrane</location>
    </subcellularLocation>
    <subcellularLocation>
        <location evidence="4">Lysosome membrane</location>
    </subcellularLocation>
</comment>
<proteinExistence type="predicted"/>
<evidence type="ECO:0000313" key="28">
    <source>
        <dbReference type="Ensembl" id="ENSCMIP00000013816.1"/>
    </source>
</evidence>
<evidence type="ECO:0000256" key="2">
    <source>
        <dbReference type="ARBA" id="ARBA00004554"/>
    </source>
</evidence>
<evidence type="ECO:0000256" key="8">
    <source>
        <dbReference type="ARBA" id="ARBA00022847"/>
    </source>
</evidence>
<reference evidence="29" key="3">
    <citation type="journal article" date="2014" name="Nature">
        <title>Elephant shark genome provides unique insights into gnathostome evolution.</title>
        <authorList>
            <consortium name="International Elephant Shark Genome Sequencing Consortium"/>
            <person name="Venkatesh B."/>
            <person name="Lee A.P."/>
            <person name="Ravi V."/>
            <person name="Maurya A.K."/>
            <person name="Lian M.M."/>
            <person name="Swann J.B."/>
            <person name="Ohta Y."/>
            <person name="Flajnik M.F."/>
            <person name="Sutoh Y."/>
            <person name="Kasahara M."/>
            <person name="Hoon S."/>
            <person name="Gangu V."/>
            <person name="Roy S.W."/>
            <person name="Irimia M."/>
            <person name="Korzh V."/>
            <person name="Kondrychyn I."/>
            <person name="Lim Z.W."/>
            <person name="Tay B.H."/>
            <person name="Tohari S."/>
            <person name="Kong K.W."/>
            <person name="Ho S."/>
            <person name="Lorente-Galdos B."/>
            <person name="Quilez J."/>
            <person name="Marques-Bonet T."/>
            <person name="Raney B.J."/>
            <person name="Ingham P.W."/>
            <person name="Tay A."/>
            <person name="Hillier L.W."/>
            <person name="Minx P."/>
            <person name="Boehm T."/>
            <person name="Wilson R.K."/>
            <person name="Brenner S."/>
            <person name="Warren W.C."/>
        </authorList>
    </citation>
    <scope>NUCLEOTIDE SEQUENCE [LARGE SCALE GENOMIC DNA]</scope>
</reference>
<dbReference type="Pfam" id="PF07690">
    <property type="entry name" value="MFS_1"/>
    <property type="match status" value="1"/>
</dbReference>
<dbReference type="SUPFAM" id="SSF103473">
    <property type="entry name" value="MFS general substrate transporter"/>
    <property type="match status" value="1"/>
</dbReference>
<dbReference type="Ensembl" id="ENSCMIT00000014119.1">
    <property type="protein sequence ID" value="ENSCMIP00000013816.1"/>
    <property type="gene ID" value="ENSCMIG00000006892.1"/>
</dbReference>
<dbReference type="RefSeq" id="XP_042194840.1">
    <property type="nucleotide sequence ID" value="XM_042338906.1"/>
</dbReference>
<feature type="transmembrane region" description="Helical" evidence="26">
    <location>
        <begin position="126"/>
        <end position="147"/>
    </location>
</feature>
<keyword evidence="11 26" id="KW-0472">Membrane</keyword>
<feature type="domain" description="Major facilitator superfamily (MFS) profile" evidence="27">
    <location>
        <begin position="71"/>
        <end position="500"/>
    </location>
</feature>
<evidence type="ECO:0000256" key="16">
    <source>
        <dbReference type="ARBA" id="ARBA00050554"/>
    </source>
</evidence>
<dbReference type="OMA" id="ATIMFIW"/>
<evidence type="ECO:0000256" key="4">
    <source>
        <dbReference type="ARBA" id="ARBA00004656"/>
    </source>
</evidence>
<keyword evidence="5" id="KW-0813">Transport</keyword>
<evidence type="ECO:0000256" key="1">
    <source>
        <dbReference type="ARBA" id="ARBA00004432"/>
    </source>
</evidence>
<evidence type="ECO:0000256" key="3">
    <source>
        <dbReference type="ARBA" id="ARBA00004638"/>
    </source>
</evidence>
<dbReference type="AlphaFoldDB" id="A0A4W3HD69"/>
<comment type="catalytic activity">
    <reaction evidence="18">
        <text>N-acetyl-L-aspartyl-L-glutamate(out) = N-acetyl-L-aspartyl-L-glutamate(in)</text>
        <dbReference type="Rhea" id="RHEA:72599"/>
        <dbReference type="ChEBI" id="CHEBI:76931"/>
    </reaction>
    <physiologicalReaction direction="left-to-right" evidence="18">
        <dbReference type="Rhea" id="RHEA:72600"/>
    </physiologicalReaction>
</comment>
<evidence type="ECO:0000256" key="19">
    <source>
        <dbReference type="ARBA" id="ARBA00051447"/>
    </source>
</evidence>
<evidence type="ECO:0000256" key="26">
    <source>
        <dbReference type="SAM" id="Phobius"/>
    </source>
</evidence>
<dbReference type="GO" id="GO:0006820">
    <property type="term" value="P:monoatomic anion transport"/>
    <property type="evidence" value="ECO:0007669"/>
    <property type="project" value="TreeGrafter"/>
</dbReference>
<dbReference type="PANTHER" id="PTHR11662">
    <property type="entry name" value="SOLUTE CARRIER FAMILY 17"/>
    <property type="match status" value="1"/>
</dbReference>
<keyword evidence="8" id="KW-0769">Symport</keyword>
<evidence type="ECO:0000256" key="13">
    <source>
        <dbReference type="ARBA" id="ARBA00023228"/>
    </source>
</evidence>
<organism evidence="28 29">
    <name type="scientific">Callorhinchus milii</name>
    <name type="common">Ghost shark</name>
    <dbReference type="NCBI Taxonomy" id="7868"/>
    <lineage>
        <taxon>Eukaryota</taxon>
        <taxon>Metazoa</taxon>
        <taxon>Chordata</taxon>
        <taxon>Craniata</taxon>
        <taxon>Vertebrata</taxon>
        <taxon>Chondrichthyes</taxon>
        <taxon>Holocephali</taxon>
        <taxon>Chimaeriformes</taxon>
        <taxon>Callorhinchidae</taxon>
        <taxon>Callorhinchus</taxon>
    </lineage>
</organism>
<evidence type="ECO:0000256" key="18">
    <source>
        <dbReference type="ARBA" id="ARBA00051403"/>
    </source>
</evidence>
<reference evidence="29" key="2">
    <citation type="journal article" date="2007" name="PLoS Biol.">
        <title>Survey sequencing and comparative analysis of the elephant shark (Callorhinchus milii) genome.</title>
        <authorList>
            <person name="Venkatesh B."/>
            <person name="Kirkness E.F."/>
            <person name="Loh Y.H."/>
            <person name="Halpern A.L."/>
            <person name="Lee A.P."/>
            <person name="Johnson J."/>
            <person name="Dandona N."/>
            <person name="Viswanathan L.D."/>
            <person name="Tay A."/>
            <person name="Venter J.C."/>
            <person name="Strausberg R.L."/>
            <person name="Brenner S."/>
        </authorList>
    </citation>
    <scope>NUCLEOTIDE SEQUENCE [LARGE SCALE GENOMIC DNA]</scope>
</reference>
<dbReference type="Gene3D" id="1.20.1250.20">
    <property type="entry name" value="MFS general substrate transporter like domains"/>
    <property type="match status" value="2"/>
</dbReference>
<keyword evidence="12" id="KW-0325">Glycoprotein</keyword>
<feature type="transmembrane region" description="Helical" evidence="26">
    <location>
        <begin position="384"/>
        <end position="403"/>
    </location>
</feature>
<dbReference type="FunFam" id="1.20.1250.20:FF:000067">
    <property type="entry name" value="sialin isoform X2"/>
    <property type="match status" value="1"/>
</dbReference>
<dbReference type="PANTHER" id="PTHR11662:SF284">
    <property type="entry name" value="SMALL INTESTINE URATE EXPORTER-RELATED"/>
    <property type="match status" value="1"/>
</dbReference>
<evidence type="ECO:0000256" key="20">
    <source>
        <dbReference type="ARBA" id="ARBA00051612"/>
    </source>
</evidence>
<evidence type="ECO:0000259" key="27">
    <source>
        <dbReference type="PROSITE" id="PS50850"/>
    </source>
</evidence>
<dbReference type="PROSITE" id="PS50850">
    <property type="entry name" value="MFS"/>
    <property type="match status" value="1"/>
</dbReference>
<feature type="transmembrane region" description="Helical" evidence="26">
    <location>
        <begin position="442"/>
        <end position="461"/>
    </location>
</feature>
<evidence type="ECO:0000256" key="15">
    <source>
        <dbReference type="ARBA" id="ARBA00050101"/>
    </source>
</evidence>
<feature type="transmembrane region" description="Helical" evidence="26">
    <location>
        <begin position="51"/>
        <end position="69"/>
    </location>
</feature>
<feature type="transmembrane region" description="Helical" evidence="26">
    <location>
        <begin position="154"/>
        <end position="173"/>
    </location>
</feature>
<dbReference type="RefSeq" id="XP_007906946.1">
    <property type="nucleotide sequence ID" value="XM_007908755.2"/>
</dbReference>
<evidence type="ECO:0000256" key="9">
    <source>
        <dbReference type="ARBA" id="ARBA00022989"/>
    </source>
</evidence>
<feature type="transmembrane region" description="Helical" evidence="26">
    <location>
        <begin position="244"/>
        <end position="264"/>
    </location>
</feature>
<dbReference type="RefSeq" id="XP_042194842.1">
    <property type="nucleotide sequence ID" value="XM_042338908.1"/>
</dbReference>
<evidence type="ECO:0000256" key="25">
    <source>
        <dbReference type="ARBA" id="ARBA00081925"/>
    </source>
</evidence>
<evidence type="ECO:0000313" key="29">
    <source>
        <dbReference type="Proteomes" id="UP000314986"/>
    </source>
</evidence>
<feature type="transmembrane region" description="Helical" evidence="26">
    <location>
        <begin position="307"/>
        <end position="327"/>
    </location>
</feature>
<evidence type="ECO:0000256" key="21">
    <source>
        <dbReference type="ARBA" id="ARBA00056891"/>
    </source>
</evidence>
<keyword evidence="29" id="KW-1185">Reference proteome</keyword>
<dbReference type="GO" id="GO:0016323">
    <property type="term" value="C:basolateral plasma membrane"/>
    <property type="evidence" value="ECO:0007669"/>
    <property type="project" value="UniProtKB-SubCell"/>
</dbReference>
<dbReference type="GeneTree" id="ENSGT00940000160370"/>
<feature type="transmembrane region" description="Helical" evidence="26">
    <location>
        <begin position="473"/>
        <end position="495"/>
    </location>
</feature>
<dbReference type="InterPro" id="IPR011701">
    <property type="entry name" value="MFS"/>
</dbReference>
<keyword evidence="9 26" id="KW-1133">Transmembrane helix</keyword>
<dbReference type="STRING" id="7868.ENSCMIP00000013816"/>
<comment type="catalytic activity">
    <reaction evidence="20">
        <text>D-glucuronate(out) + H(+)(out) = D-glucuronate(in) + H(+)(in)</text>
        <dbReference type="Rhea" id="RHEA:72591"/>
        <dbReference type="ChEBI" id="CHEBI:15378"/>
        <dbReference type="ChEBI" id="CHEBI:58720"/>
    </reaction>
    <physiologicalReaction direction="left-to-right" evidence="20">
        <dbReference type="Rhea" id="RHEA:72592"/>
    </physiologicalReaction>
</comment>
<evidence type="ECO:0000256" key="24">
    <source>
        <dbReference type="ARBA" id="ARBA00081195"/>
    </source>
</evidence>
<reference evidence="28" key="4">
    <citation type="submission" date="2025-08" db="UniProtKB">
        <authorList>
            <consortium name="Ensembl"/>
        </authorList>
    </citation>
    <scope>IDENTIFICATION</scope>
</reference>
<evidence type="ECO:0000256" key="23">
    <source>
        <dbReference type="ARBA" id="ARBA00080244"/>
    </source>
</evidence>
<keyword evidence="14" id="KW-0968">Cytoplasmic vesicle</keyword>
<feature type="transmembrane region" description="Helical" evidence="26">
    <location>
        <begin position="347"/>
        <end position="364"/>
    </location>
</feature>
<dbReference type="InterPro" id="IPR050382">
    <property type="entry name" value="MFS_Na/Anion_cotransporter"/>
</dbReference>
<accession>A0A4W3HD69</accession>
<dbReference type="InterPro" id="IPR036259">
    <property type="entry name" value="MFS_trans_sf"/>
</dbReference>